<evidence type="ECO:0000313" key="3">
    <source>
        <dbReference type="Proteomes" id="UP001448207"/>
    </source>
</evidence>
<dbReference type="EMBL" id="JBCLYO010000004">
    <property type="protein sequence ID" value="KAL0089915.1"/>
    <property type="molecule type" value="Genomic_DNA"/>
</dbReference>
<keyword evidence="3" id="KW-1185">Reference proteome</keyword>
<protein>
    <submittedName>
        <fullName evidence="2">ARS binding protein 2-domain-containing protein</fullName>
    </submittedName>
</protein>
<feature type="compositionally biased region" description="Polar residues" evidence="1">
    <location>
        <begin position="69"/>
        <end position="80"/>
    </location>
</feature>
<feature type="region of interest" description="Disordered" evidence="1">
    <location>
        <begin position="360"/>
        <end position="500"/>
    </location>
</feature>
<reference evidence="2 3" key="1">
    <citation type="submission" date="2024-04" db="EMBL/GenBank/DDBJ databases">
        <title>Symmetric and asymmetric DNA N6-adenine methylation regulates different biological responses in Mucorales.</title>
        <authorList>
            <consortium name="Lawrence Berkeley National Laboratory"/>
            <person name="Lax C."/>
            <person name="Mondo S.J."/>
            <person name="Osorio-Concepcion M."/>
            <person name="Muszewska A."/>
            <person name="Corrochano-Luque M."/>
            <person name="Gutierrez G."/>
            <person name="Riley R."/>
            <person name="Lipzen A."/>
            <person name="Guo J."/>
            <person name="Hundley H."/>
            <person name="Amirebrahimi M."/>
            <person name="Ng V."/>
            <person name="Lorenzo-Gutierrez D."/>
            <person name="Binder U."/>
            <person name="Yang J."/>
            <person name="Song Y."/>
            <person name="Canovas D."/>
            <person name="Navarro E."/>
            <person name="Freitag M."/>
            <person name="Gabaldon T."/>
            <person name="Grigoriev I.V."/>
            <person name="Corrochano L.M."/>
            <person name="Nicolas F.E."/>
            <person name="Garre V."/>
        </authorList>
    </citation>
    <scope>NUCLEOTIDE SEQUENCE [LARGE SCALE GENOMIC DNA]</scope>
    <source>
        <strain evidence="2 3">L51</strain>
    </source>
</reference>
<feature type="region of interest" description="Disordered" evidence="1">
    <location>
        <begin position="62"/>
        <end position="110"/>
    </location>
</feature>
<dbReference type="Proteomes" id="UP001448207">
    <property type="component" value="Unassembled WGS sequence"/>
</dbReference>
<proteinExistence type="predicted"/>
<feature type="compositionally biased region" description="Low complexity" evidence="1">
    <location>
        <begin position="83"/>
        <end position="92"/>
    </location>
</feature>
<dbReference type="Pfam" id="PF09441">
    <property type="entry name" value="Abp2"/>
    <property type="match status" value="1"/>
</dbReference>
<gene>
    <name evidence="2" type="ORF">J3Q64DRAFT_1727465</name>
</gene>
<organism evidence="2 3">
    <name type="scientific">Phycomyces blakesleeanus</name>
    <dbReference type="NCBI Taxonomy" id="4837"/>
    <lineage>
        <taxon>Eukaryota</taxon>
        <taxon>Fungi</taxon>
        <taxon>Fungi incertae sedis</taxon>
        <taxon>Mucoromycota</taxon>
        <taxon>Mucoromycotina</taxon>
        <taxon>Mucoromycetes</taxon>
        <taxon>Mucorales</taxon>
        <taxon>Phycomycetaceae</taxon>
        <taxon>Phycomyces</taxon>
    </lineage>
</organism>
<evidence type="ECO:0000313" key="2">
    <source>
        <dbReference type="EMBL" id="KAL0089915.1"/>
    </source>
</evidence>
<dbReference type="PANTHER" id="PTHR42048:SF1">
    <property type="entry name" value="ARS-BINDING PROTEIN 2"/>
    <property type="match status" value="1"/>
</dbReference>
<dbReference type="InterPro" id="IPR018562">
    <property type="entry name" value="ARS-binding_2"/>
</dbReference>
<feature type="region of interest" description="Disordered" evidence="1">
    <location>
        <begin position="270"/>
        <end position="326"/>
    </location>
</feature>
<feature type="compositionally biased region" description="Acidic residues" evidence="1">
    <location>
        <begin position="444"/>
        <end position="489"/>
    </location>
</feature>
<evidence type="ECO:0000256" key="1">
    <source>
        <dbReference type="SAM" id="MobiDB-lite"/>
    </source>
</evidence>
<sequence>MNLSNLVHRTIGNDNQVPCLFNSPSTIDERRQNSMIDPNHRLGHADIHDKNASNMSVVNMPLEPAISHGPSTPHSPSIDSLDQHSFPSSPQQQHHHSPPSSPDPPTYLVHPSFKQEADVLNLKIRQPTSRPIITGKTVTSETLEDGYIQFVLRHDPDYIGDGIESLMYVKRKFSSVPKTGHLSYTTWDVYMLVRKLHHQEIKNWSQLVGKLGLADMAGRPQFAQRVKRWMHKYKIDCYFDYLLGNPFDFDAVHEQYSGCLMLGNYQKRKPDVRHQTHGTTSGDESSPGYAHFRSISNSKSNNSNSNSYSYSYSNSNSNSHTSKKRRLGLNEDDHSSILTDEEHLDNEANYKTELYGYSESDDLDVDHDRNNHHNTLGSQDDEVIGSQDSHTEEDWSDEERGIPNTFYNVSPYDTIRDDGYDDEEKEEGEHQKRKRKQKQQQDFDIGENDDDEDDEEEEEEDDGEDEDEDEDEGEDDVNGDEDEEEEDELISSSSSPSPTLSYHNIPYISAAGPSESSSTFCNNCETVNKKVVSIEDAMSELKGHILLLETKLEQQSQANEIKWQKMMQLVRDREKRCERYERWRKKLLQDLLRGPTDQKKPNDSVE</sequence>
<feature type="compositionally biased region" description="Low complexity" evidence="1">
    <location>
        <begin position="296"/>
        <end position="319"/>
    </location>
</feature>
<name>A0ABR3B3R6_PHYBL</name>
<feature type="compositionally biased region" description="Basic and acidic residues" evidence="1">
    <location>
        <begin position="389"/>
        <end position="401"/>
    </location>
</feature>
<comment type="caution">
    <text evidence="2">The sequence shown here is derived from an EMBL/GenBank/DDBJ whole genome shotgun (WGS) entry which is preliminary data.</text>
</comment>
<dbReference type="PANTHER" id="PTHR42048">
    <property type="entry name" value="ARS-BINDING PROTEIN 2"/>
    <property type="match status" value="1"/>
</dbReference>
<accession>A0ABR3B3R6</accession>